<dbReference type="OrthoDB" id="9808190at2"/>
<keyword evidence="1" id="KW-0812">Transmembrane</keyword>
<dbReference type="Proteomes" id="UP000190092">
    <property type="component" value="Unassembled WGS sequence"/>
</dbReference>
<reference evidence="3" key="1">
    <citation type="submission" date="2017-02" db="EMBL/GenBank/DDBJ databases">
        <authorList>
            <person name="Varghese N."/>
            <person name="Submissions S."/>
        </authorList>
    </citation>
    <scope>NUCLEOTIDE SEQUENCE [LARGE SCALE GENOMIC DNA]</scope>
    <source>
        <strain evidence="3">ATCC 27094</strain>
    </source>
</reference>
<dbReference type="RefSeq" id="WP_085934955.1">
    <property type="nucleotide sequence ID" value="NZ_FUWJ01000003.1"/>
</dbReference>
<keyword evidence="1" id="KW-1133">Transmembrane helix</keyword>
<protein>
    <submittedName>
        <fullName evidence="2">Uncharacterized membrane protein</fullName>
    </submittedName>
</protein>
<keyword evidence="1" id="KW-0472">Membrane</keyword>
<evidence type="ECO:0000313" key="3">
    <source>
        <dbReference type="Proteomes" id="UP000190092"/>
    </source>
</evidence>
<dbReference type="AlphaFoldDB" id="A0A1T4QJ87"/>
<dbReference type="InterPro" id="IPR019253">
    <property type="entry name" value="DUF2244_TM"/>
</dbReference>
<evidence type="ECO:0000313" key="2">
    <source>
        <dbReference type="EMBL" id="SKA03716.1"/>
    </source>
</evidence>
<dbReference type="PIRSF" id="PIRSF032162">
    <property type="entry name" value="UCP032162_imp"/>
    <property type="match status" value="1"/>
</dbReference>
<organism evidence="2 3">
    <name type="scientific">Enhydrobacter aerosaccus</name>
    <dbReference type="NCBI Taxonomy" id="225324"/>
    <lineage>
        <taxon>Bacteria</taxon>
        <taxon>Pseudomonadati</taxon>
        <taxon>Pseudomonadota</taxon>
        <taxon>Alphaproteobacteria</taxon>
        <taxon>Hyphomicrobiales</taxon>
        <taxon>Enhydrobacter</taxon>
    </lineage>
</organism>
<dbReference type="InterPro" id="IPR016990">
    <property type="entry name" value="UCP032162_TM"/>
</dbReference>
<name>A0A1T4QJ87_9HYPH</name>
<dbReference type="EMBL" id="FUWJ01000003">
    <property type="protein sequence ID" value="SKA03716.1"/>
    <property type="molecule type" value="Genomic_DNA"/>
</dbReference>
<accession>A0A1T4QJ87</accession>
<feature type="transmembrane region" description="Helical" evidence="1">
    <location>
        <begin position="51"/>
        <end position="66"/>
    </location>
</feature>
<dbReference type="STRING" id="225324.SAMN02745126_03261"/>
<gene>
    <name evidence="2" type="ORF">SAMN02745126_03261</name>
</gene>
<keyword evidence="3" id="KW-1185">Reference proteome</keyword>
<dbReference type="Pfam" id="PF10003">
    <property type="entry name" value="DUF2244"/>
    <property type="match status" value="1"/>
</dbReference>
<proteinExistence type="predicted"/>
<sequence length="166" mass="19124">MADSSSAIHFATLLRPYRSLPPTGFKWLIRVVVAANLMIGLPAYFMGAWPVMGFMGLDIALLWWLFQRNYFDARRSEALTLTDSELIIDRVAPDGEREEVRLDAYWLKLERTEERLVASSRGNRVVLGRFLGPDERERVGQELEAAIARMKAPRFVHRWDREDEGA</sequence>
<evidence type="ECO:0000256" key="1">
    <source>
        <dbReference type="SAM" id="Phobius"/>
    </source>
</evidence>